<dbReference type="Gene3D" id="3.60.10.10">
    <property type="entry name" value="Endonuclease/exonuclease/phosphatase"/>
    <property type="match status" value="1"/>
</dbReference>
<evidence type="ECO:0000256" key="3">
    <source>
        <dbReference type="ARBA" id="ARBA00022801"/>
    </source>
</evidence>
<dbReference type="GO" id="GO:0006284">
    <property type="term" value="P:base-excision repair"/>
    <property type="evidence" value="ECO:0007669"/>
    <property type="project" value="TreeGrafter"/>
</dbReference>
<feature type="active site" description="Proton acceptor" evidence="5">
    <location>
        <position position="244"/>
    </location>
</feature>
<dbReference type="SUPFAM" id="SSF56219">
    <property type="entry name" value="DNase I-like"/>
    <property type="match status" value="1"/>
</dbReference>
<protein>
    <submittedName>
        <fullName evidence="9">Exodeoxyribonuclease III</fullName>
    </submittedName>
</protein>
<dbReference type="PROSITE" id="PS51435">
    <property type="entry name" value="AP_NUCLEASE_F1_4"/>
    <property type="match status" value="1"/>
</dbReference>
<feature type="site" description="Important for catalytic activity" evidence="7">
    <location>
        <position position="218"/>
    </location>
</feature>
<keyword evidence="3" id="KW-0378">Hydrolase</keyword>
<evidence type="ECO:0000256" key="1">
    <source>
        <dbReference type="ARBA" id="ARBA00007092"/>
    </source>
</evidence>
<evidence type="ECO:0000256" key="5">
    <source>
        <dbReference type="PIRSR" id="PIRSR604808-1"/>
    </source>
</evidence>
<dbReference type="InterPro" id="IPR004808">
    <property type="entry name" value="AP_endonuc_1"/>
</dbReference>
<dbReference type="GO" id="GO:0008311">
    <property type="term" value="F:double-stranded DNA 3'-5' DNA exonuclease activity"/>
    <property type="evidence" value="ECO:0007669"/>
    <property type="project" value="TreeGrafter"/>
</dbReference>
<feature type="site" description="Transition state stabilizer" evidence="7">
    <location>
        <position position="149"/>
    </location>
</feature>
<dbReference type="NCBIfam" id="TIGR00195">
    <property type="entry name" value="exoDNase_III"/>
    <property type="match status" value="1"/>
</dbReference>
<comment type="similarity">
    <text evidence="1">Belongs to the DNA repair enzymes AP/ExoA family.</text>
</comment>
<keyword evidence="4 6" id="KW-0460">Magnesium</keyword>
<reference evidence="9 10" key="1">
    <citation type="journal article" date="2017" name="Nat. Commun.">
        <title>'ARMAN' archaea depend on association with euryarchaeal host in culture and in situ.</title>
        <authorList>
            <person name="Golyshina O."/>
            <person name="Toshchakov S."/>
            <person name="Makarova K."/>
            <person name="Gavrilov S."/>
            <person name="Korzhenkov A."/>
            <person name="La Cono V."/>
            <person name="Arcadi E."/>
            <person name="Nechitaylo T."/>
            <person name="Ferrer M."/>
            <person name="Kublanov I."/>
            <person name="Wolf Y."/>
            <person name="Yakimov M."/>
            <person name="Golyshin P."/>
            <person name="Slesarev A."/>
            <person name="Kozyavkin S."/>
        </authorList>
    </citation>
    <scope>NUCLEOTIDE SEQUENCE [LARGE SCALE GENOMIC DNA]</scope>
    <source>
        <strain evidence="9 10">Mia14</strain>
    </source>
</reference>
<feature type="binding site" evidence="6">
    <location>
        <position position="37"/>
    </location>
    <ligand>
        <name>Mg(2+)</name>
        <dbReference type="ChEBI" id="CHEBI:18420"/>
        <label>1</label>
    </ligand>
</feature>
<sequence>MELKIISWNVNGIRSATAKGLTDFIKNEDADILCFQEIKAGESDIPQALRSEGYELFVNPAEKKGYSGTMVMSRIKPLKFQKGIGESRDAEGRVEVLEFEKFYLLNIYFPNSKPMLERLDYKIQFDHELLNYLNDLKKRKGVVACGDFNVAHKDIDIAQPQNNINHAGFTKEEREWMDEVISSGYIDTFRYINGNKIKYSWWSNFASARQRNIGWRIDYFITDTSLKENIKSAEILDQVKGSDHAPVKLTLSL</sequence>
<evidence type="ECO:0000313" key="10">
    <source>
        <dbReference type="Proteomes" id="UP000197679"/>
    </source>
</evidence>
<dbReference type="GO" id="GO:0003906">
    <property type="term" value="F:DNA-(apurinic or apyrimidinic site) endonuclease activity"/>
    <property type="evidence" value="ECO:0007669"/>
    <property type="project" value="TreeGrafter"/>
</dbReference>
<accession>A0A218NNQ0</accession>
<feature type="domain" description="Endonuclease/exonuclease/phosphatase" evidence="8">
    <location>
        <begin position="6"/>
        <end position="244"/>
    </location>
</feature>
<keyword evidence="6" id="KW-0464">Manganese</keyword>
<evidence type="ECO:0000259" key="8">
    <source>
        <dbReference type="Pfam" id="PF03372"/>
    </source>
</evidence>
<dbReference type="OrthoDB" id="146626at2157"/>
<dbReference type="PANTHER" id="PTHR22748">
    <property type="entry name" value="AP ENDONUCLEASE"/>
    <property type="match status" value="1"/>
</dbReference>
<keyword evidence="10" id="KW-1185">Reference proteome</keyword>
<dbReference type="InterPro" id="IPR005135">
    <property type="entry name" value="Endo/exonuclease/phosphatase"/>
</dbReference>
<evidence type="ECO:0000313" key="9">
    <source>
        <dbReference type="EMBL" id="ASI14107.1"/>
    </source>
</evidence>
<feature type="binding site" evidence="6">
    <location>
        <position position="149"/>
    </location>
    <ligand>
        <name>Mg(2+)</name>
        <dbReference type="ChEBI" id="CHEBI:18420"/>
        <label>1</label>
    </ligand>
</feature>
<dbReference type="AlphaFoldDB" id="A0A218NNQ0"/>
<organism evidence="9 10">
    <name type="scientific">Candidatus Mancarchaeum acidiphilum</name>
    <dbReference type="NCBI Taxonomy" id="1920749"/>
    <lineage>
        <taxon>Archaea</taxon>
        <taxon>Candidatus Micrarchaeota</taxon>
        <taxon>Candidatus Mancarchaeum</taxon>
    </lineage>
</organism>
<dbReference type="GeneID" id="33314365"/>
<proteinExistence type="inferred from homology"/>
<dbReference type="GO" id="GO:0046872">
    <property type="term" value="F:metal ion binding"/>
    <property type="evidence" value="ECO:0007669"/>
    <property type="project" value="UniProtKB-KW"/>
</dbReference>
<name>A0A218NNQ0_9ARCH</name>
<feature type="site" description="Interaction with DNA substrate" evidence="7">
    <location>
        <position position="244"/>
    </location>
</feature>
<dbReference type="Proteomes" id="UP000197679">
    <property type="component" value="Chromosome"/>
</dbReference>
<feature type="binding site" evidence="6">
    <location>
        <position position="243"/>
    </location>
    <ligand>
        <name>Mg(2+)</name>
        <dbReference type="ChEBI" id="CHEBI:18420"/>
        <label>1</label>
    </ligand>
</feature>
<dbReference type="GO" id="GO:0008081">
    <property type="term" value="F:phosphoric diester hydrolase activity"/>
    <property type="evidence" value="ECO:0007669"/>
    <property type="project" value="TreeGrafter"/>
</dbReference>
<feature type="binding site" evidence="6">
    <location>
        <position position="9"/>
    </location>
    <ligand>
        <name>Mg(2+)</name>
        <dbReference type="ChEBI" id="CHEBI:18420"/>
        <label>1</label>
    </ligand>
</feature>
<dbReference type="CDD" id="cd09073">
    <property type="entry name" value="ExoIII_AP-endo"/>
    <property type="match status" value="1"/>
</dbReference>
<feature type="binding site" evidence="6">
    <location>
        <position position="244"/>
    </location>
    <ligand>
        <name>Mg(2+)</name>
        <dbReference type="ChEBI" id="CHEBI:18420"/>
        <label>1</label>
    </ligand>
</feature>
<dbReference type="PANTHER" id="PTHR22748:SF6">
    <property type="entry name" value="DNA-(APURINIC OR APYRIMIDINIC SITE) ENDONUCLEASE"/>
    <property type="match status" value="1"/>
</dbReference>
<dbReference type="InterPro" id="IPR036691">
    <property type="entry name" value="Endo/exonu/phosph_ase_sf"/>
</dbReference>
<feature type="binding site" evidence="6">
    <location>
        <position position="147"/>
    </location>
    <ligand>
        <name>Mg(2+)</name>
        <dbReference type="ChEBI" id="CHEBI:18420"/>
        <label>1</label>
    </ligand>
</feature>
<feature type="active site" evidence="5">
    <location>
        <position position="108"/>
    </location>
</feature>
<dbReference type="KEGG" id="marh:Mia14_0816"/>
<comment type="cofactor">
    <cofactor evidence="6">
        <name>Mg(2+)</name>
        <dbReference type="ChEBI" id="CHEBI:18420"/>
    </cofactor>
    <cofactor evidence="6">
        <name>Mn(2+)</name>
        <dbReference type="ChEBI" id="CHEBI:29035"/>
    </cofactor>
    <text evidence="6">Probably binds two magnesium or manganese ions per subunit.</text>
</comment>
<keyword evidence="2 6" id="KW-0479">Metal-binding</keyword>
<dbReference type="RefSeq" id="WP_088820613.1">
    <property type="nucleotide sequence ID" value="NZ_CP019964.1"/>
</dbReference>
<evidence type="ECO:0000256" key="7">
    <source>
        <dbReference type="PIRSR" id="PIRSR604808-3"/>
    </source>
</evidence>
<gene>
    <name evidence="9" type="ORF">Mia14_0816</name>
</gene>
<feature type="active site" description="Proton donor/acceptor" evidence="5">
    <location>
        <position position="147"/>
    </location>
</feature>
<evidence type="ECO:0000256" key="2">
    <source>
        <dbReference type="ARBA" id="ARBA00022723"/>
    </source>
</evidence>
<dbReference type="EMBL" id="CP019964">
    <property type="protein sequence ID" value="ASI14107.1"/>
    <property type="molecule type" value="Genomic_DNA"/>
</dbReference>
<evidence type="ECO:0000256" key="4">
    <source>
        <dbReference type="ARBA" id="ARBA00022842"/>
    </source>
</evidence>
<evidence type="ECO:0000256" key="6">
    <source>
        <dbReference type="PIRSR" id="PIRSR604808-2"/>
    </source>
</evidence>
<dbReference type="NCBIfam" id="TIGR00633">
    <property type="entry name" value="xth"/>
    <property type="match status" value="1"/>
</dbReference>
<dbReference type="Pfam" id="PF03372">
    <property type="entry name" value="Exo_endo_phos"/>
    <property type="match status" value="1"/>
</dbReference>